<evidence type="ECO:0000256" key="11">
    <source>
        <dbReference type="ARBA" id="ARBA00032235"/>
    </source>
</evidence>
<dbReference type="SMART" id="SM00437">
    <property type="entry name" value="TOP1Ac"/>
    <property type="match status" value="1"/>
</dbReference>
<name>A0A1Q8Q348_9BACI</name>
<dbReference type="InterPro" id="IPR006171">
    <property type="entry name" value="TOPRIM_dom"/>
</dbReference>
<dbReference type="STRING" id="1714264.BTO30_13015"/>
<keyword evidence="15" id="KW-1185">Reference proteome</keyword>
<dbReference type="EMBL" id="MSDU01000031">
    <property type="protein sequence ID" value="OLN21773.1"/>
    <property type="molecule type" value="Genomic_DNA"/>
</dbReference>
<dbReference type="AlphaFoldDB" id="A0A1Q8Q348"/>
<dbReference type="InterPro" id="IPR013497">
    <property type="entry name" value="Topo_IA_cen"/>
</dbReference>
<evidence type="ECO:0000256" key="1">
    <source>
        <dbReference type="ARBA" id="ARBA00000213"/>
    </source>
</evidence>
<dbReference type="GO" id="GO:0003917">
    <property type="term" value="F:DNA topoisomerase type I (single strand cut, ATP-independent) activity"/>
    <property type="evidence" value="ECO:0007669"/>
    <property type="project" value="UniProtKB-EC"/>
</dbReference>
<evidence type="ECO:0000256" key="7">
    <source>
        <dbReference type="ARBA" id="ARBA00023125"/>
    </source>
</evidence>
<dbReference type="Proteomes" id="UP000185568">
    <property type="component" value="Unassembled WGS sequence"/>
</dbReference>
<proteinExistence type="inferred from homology"/>
<evidence type="ECO:0000256" key="9">
    <source>
        <dbReference type="ARBA" id="ARBA00030003"/>
    </source>
</evidence>
<evidence type="ECO:0000313" key="14">
    <source>
        <dbReference type="EMBL" id="OLN21773.1"/>
    </source>
</evidence>
<dbReference type="InterPro" id="IPR013826">
    <property type="entry name" value="Topo_IA_cen_sub3"/>
</dbReference>
<evidence type="ECO:0000256" key="5">
    <source>
        <dbReference type="ARBA" id="ARBA00022842"/>
    </source>
</evidence>
<keyword evidence="6" id="KW-0799">Topoisomerase</keyword>
<keyword evidence="5" id="KW-0460">Magnesium</keyword>
<evidence type="ECO:0000256" key="12">
    <source>
        <dbReference type="ARBA" id="ARBA00032877"/>
    </source>
</evidence>
<dbReference type="PANTHER" id="PTHR11390:SF21">
    <property type="entry name" value="DNA TOPOISOMERASE 3-ALPHA"/>
    <property type="match status" value="1"/>
</dbReference>
<evidence type="ECO:0000256" key="3">
    <source>
        <dbReference type="ARBA" id="ARBA00012891"/>
    </source>
</evidence>
<keyword evidence="4" id="KW-0479">Metal-binding</keyword>
<dbReference type="GO" id="GO:0006265">
    <property type="term" value="P:DNA topological change"/>
    <property type="evidence" value="ECO:0007669"/>
    <property type="project" value="InterPro"/>
</dbReference>
<dbReference type="InterPro" id="IPR023406">
    <property type="entry name" value="Topo_IA_AS"/>
</dbReference>
<dbReference type="CDD" id="cd00186">
    <property type="entry name" value="TOP1Ac"/>
    <property type="match status" value="1"/>
</dbReference>
<evidence type="ECO:0000256" key="8">
    <source>
        <dbReference type="ARBA" id="ARBA00023235"/>
    </source>
</evidence>
<keyword evidence="8 14" id="KW-0413">Isomerase</keyword>
<dbReference type="SUPFAM" id="SSF56712">
    <property type="entry name" value="Prokaryotic type I DNA topoisomerase"/>
    <property type="match status" value="1"/>
</dbReference>
<dbReference type="InterPro" id="IPR034144">
    <property type="entry name" value="TOPRIM_TopoIII"/>
</dbReference>
<dbReference type="PROSITE" id="PS52039">
    <property type="entry name" value="TOPO_IA_2"/>
    <property type="match status" value="1"/>
</dbReference>
<dbReference type="Pfam" id="PF01751">
    <property type="entry name" value="Toprim"/>
    <property type="match status" value="1"/>
</dbReference>
<evidence type="ECO:0000313" key="15">
    <source>
        <dbReference type="Proteomes" id="UP000185568"/>
    </source>
</evidence>
<sequence>MQAIVAEKALQAQALAAPFRHVKKRTHIEIAPCETFRNGALLTWCSGHLFEIAPPHEMNPLLKKWQLETLPMIPESFKYKVIPSKASRFKAVKEILRNPDVTEIIAAGDPAREGELIVQLVVRMSGVKKPMKRLWVSSLTPKAVEQAFSNLLDIEQTKPLYHEAMARSYADWLIGMNASRVYTLLIQSKGVERSVYSVGRVQTPTLALVVKREREILQFVSKPFYEVIARFNMDGATYEGKYTMESGTHFEKKEEAMAIQEQCLGKTAVVQKVKTENKSVPPPALHSLSTLQALANKRFKFSPKKTLELTQSLYEKSFVTYPRTDSNHVTADEAAAFPDILMKLSALAPYKTLAAQTTRNIMSDKRYVNEKLVSDHYAIIPTEKVPSLQSLSGDEQKIYDIIARSLIAAHYDPAVFAHSSIQTNIESHVFMMNGKQLLFQGWRPVLFESEKEDVLLPSVIEGQQGAAEDVKVTKGQTMPPKRYTEGELITAMKNVGQSLDDKELVQVLKSVSGLGEESTRSNIIERLKQLQYMEVEQHRVAPTQKAFILMDAVENTLLASPELTGRWEQRLKEIGKGEAPANVFIDQSKRLAEKMVQDAINHSASWQFESYAKQRTEEKSLGFCPKCGGSVVDKGTFYGCGSYMINKCSFRLSKKMLGKTISAANVKKLLEGGKTNFIKGFKGKRSFDAYIVWKEKKEGTIQFEFQNKKST</sequence>
<comment type="catalytic activity">
    <reaction evidence="1">
        <text>ATP-independent breakage of single-stranded DNA, followed by passage and rejoining.</text>
        <dbReference type="EC" id="5.6.2.1"/>
    </reaction>
</comment>
<dbReference type="GO" id="GO:0046872">
    <property type="term" value="F:metal ion binding"/>
    <property type="evidence" value="ECO:0007669"/>
    <property type="project" value="UniProtKB-KW"/>
</dbReference>
<dbReference type="OrthoDB" id="9803554at2"/>
<dbReference type="InterPro" id="IPR025589">
    <property type="entry name" value="Toprim_C_rpt"/>
</dbReference>
<dbReference type="PROSITE" id="PS00396">
    <property type="entry name" value="TOPO_IA_1"/>
    <property type="match status" value="1"/>
</dbReference>
<dbReference type="RefSeq" id="WP_075399156.1">
    <property type="nucleotide sequence ID" value="NZ_MSDU01000031.1"/>
</dbReference>
<dbReference type="SMART" id="SM00493">
    <property type="entry name" value="TOPRIM"/>
    <property type="match status" value="1"/>
</dbReference>
<comment type="similarity">
    <text evidence="2">Belongs to the type IA topoisomerase family.</text>
</comment>
<dbReference type="InterPro" id="IPR000380">
    <property type="entry name" value="Topo_IA"/>
</dbReference>
<dbReference type="CDD" id="cd03362">
    <property type="entry name" value="TOPRIM_TopoIA_TopoIII"/>
    <property type="match status" value="1"/>
</dbReference>
<evidence type="ECO:0000259" key="13">
    <source>
        <dbReference type="PROSITE" id="PS52039"/>
    </source>
</evidence>
<dbReference type="InterPro" id="IPR013824">
    <property type="entry name" value="Topo_IA_cen_sub1"/>
</dbReference>
<protein>
    <recommendedName>
        <fullName evidence="3">DNA topoisomerase</fullName>
        <ecNumber evidence="3">5.6.2.1</ecNumber>
    </recommendedName>
    <alternativeName>
        <fullName evidence="12">Omega-protein</fullName>
    </alternativeName>
    <alternativeName>
        <fullName evidence="11">Relaxing enzyme</fullName>
    </alternativeName>
    <alternativeName>
        <fullName evidence="9">Swivelase</fullName>
    </alternativeName>
    <alternativeName>
        <fullName evidence="10">Untwisting enzyme</fullName>
    </alternativeName>
</protein>
<dbReference type="Gene3D" id="1.10.290.10">
    <property type="entry name" value="Topoisomerase I, domain 4"/>
    <property type="match status" value="1"/>
</dbReference>
<keyword evidence="7" id="KW-0238">DNA-binding</keyword>
<dbReference type="InterPro" id="IPR003601">
    <property type="entry name" value="Topo_IA_2"/>
</dbReference>
<dbReference type="EC" id="5.6.2.1" evidence="3"/>
<dbReference type="PANTHER" id="PTHR11390">
    <property type="entry name" value="PROKARYOTIC DNA TOPOISOMERASE"/>
    <property type="match status" value="1"/>
</dbReference>
<comment type="caution">
    <text evidence="14">The sequence shown here is derived from an EMBL/GenBank/DDBJ whole genome shotgun (WGS) entry which is preliminary data.</text>
</comment>
<dbReference type="NCBIfam" id="NF005829">
    <property type="entry name" value="PRK07726.1"/>
    <property type="match status" value="1"/>
</dbReference>
<dbReference type="Gene3D" id="2.70.20.10">
    <property type="entry name" value="Topoisomerase I, domain 3"/>
    <property type="match status" value="1"/>
</dbReference>
<dbReference type="GO" id="GO:0006310">
    <property type="term" value="P:DNA recombination"/>
    <property type="evidence" value="ECO:0007669"/>
    <property type="project" value="TreeGrafter"/>
</dbReference>
<dbReference type="GO" id="GO:0043597">
    <property type="term" value="C:cytoplasmic replication fork"/>
    <property type="evidence" value="ECO:0007669"/>
    <property type="project" value="TreeGrafter"/>
</dbReference>
<evidence type="ECO:0000256" key="10">
    <source>
        <dbReference type="ARBA" id="ARBA00031985"/>
    </source>
</evidence>
<organism evidence="14 15">
    <name type="scientific">Domibacillus antri</name>
    <dbReference type="NCBI Taxonomy" id="1714264"/>
    <lineage>
        <taxon>Bacteria</taxon>
        <taxon>Bacillati</taxon>
        <taxon>Bacillota</taxon>
        <taxon>Bacilli</taxon>
        <taxon>Bacillales</taxon>
        <taxon>Bacillaceae</taxon>
        <taxon>Domibacillus</taxon>
    </lineage>
</organism>
<evidence type="ECO:0000256" key="6">
    <source>
        <dbReference type="ARBA" id="ARBA00023029"/>
    </source>
</evidence>
<reference evidence="14 15" key="1">
    <citation type="submission" date="2016-12" db="EMBL/GenBank/DDBJ databases">
        <title>Domibacillus antri genome sequencing.</title>
        <authorList>
            <person name="Verma A."/>
            <person name="Krishnamurthi S."/>
        </authorList>
    </citation>
    <scope>NUCLEOTIDE SEQUENCE [LARGE SCALE GENOMIC DNA]</scope>
    <source>
        <strain evidence="14 15">XD80</strain>
    </source>
</reference>
<dbReference type="Pfam" id="PF13342">
    <property type="entry name" value="Toprim_Crpt"/>
    <property type="match status" value="1"/>
</dbReference>
<accession>A0A1Q8Q348</accession>
<dbReference type="NCBIfam" id="TIGR01056">
    <property type="entry name" value="topB"/>
    <property type="match status" value="1"/>
</dbReference>
<dbReference type="GO" id="GO:0006281">
    <property type="term" value="P:DNA repair"/>
    <property type="evidence" value="ECO:0007669"/>
    <property type="project" value="TreeGrafter"/>
</dbReference>
<evidence type="ECO:0000256" key="4">
    <source>
        <dbReference type="ARBA" id="ARBA00022723"/>
    </source>
</evidence>
<dbReference type="SMART" id="SM00436">
    <property type="entry name" value="TOP1Bc"/>
    <property type="match status" value="1"/>
</dbReference>
<dbReference type="PRINTS" id="PR00417">
    <property type="entry name" value="PRTPISMRASEI"/>
</dbReference>
<gene>
    <name evidence="14" type="ORF">BTO30_13015</name>
</gene>
<dbReference type="InterPro" id="IPR023405">
    <property type="entry name" value="Topo_IA_core_domain"/>
</dbReference>
<dbReference type="GO" id="GO:0003677">
    <property type="term" value="F:DNA binding"/>
    <property type="evidence" value="ECO:0007669"/>
    <property type="project" value="UniProtKB-KW"/>
</dbReference>
<dbReference type="Gene3D" id="1.10.460.10">
    <property type="entry name" value="Topoisomerase I, domain 2"/>
    <property type="match status" value="1"/>
</dbReference>
<dbReference type="InterPro" id="IPR003602">
    <property type="entry name" value="Topo_IA_DNA-bd_dom"/>
</dbReference>
<dbReference type="InterPro" id="IPR005738">
    <property type="entry name" value="TopoIII"/>
</dbReference>
<dbReference type="InterPro" id="IPR013825">
    <property type="entry name" value="Topo_IA_cen_sub2"/>
</dbReference>
<feature type="domain" description="Topo IA-type catalytic" evidence="13">
    <location>
        <begin position="157"/>
        <end position="596"/>
    </location>
</feature>
<evidence type="ECO:0000256" key="2">
    <source>
        <dbReference type="ARBA" id="ARBA00009446"/>
    </source>
</evidence>
<dbReference type="Pfam" id="PF01131">
    <property type="entry name" value="Topoisom_bac"/>
    <property type="match status" value="1"/>
</dbReference>
<dbReference type="Gene3D" id="3.40.50.140">
    <property type="match status" value="1"/>
</dbReference>